<dbReference type="Proteomes" id="UP000275267">
    <property type="component" value="Unassembled WGS sequence"/>
</dbReference>
<dbReference type="AlphaFoldDB" id="A0A3L6R2A4"/>
<dbReference type="OrthoDB" id="690292at2759"/>
<feature type="compositionally biased region" description="Low complexity" evidence="1">
    <location>
        <begin position="113"/>
        <end position="123"/>
    </location>
</feature>
<dbReference type="STRING" id="4540.A0A3L6R2A4"/>
<dbReference type="InterPro" id="IPR053253">
    <property type="entry name" value="Sex_diff_modulator"/>
</dbReference>
<organism evidence="2 3">
    <name type="scientific">Panicum miliaceum</name>
    <name type="common">Proso millet</name>
    <name type="synonym">Broomcorn millet</name>
    <dbReference type="NCBI Taxonomy" id="4540"/>
    <lineage>
        <taxon>Eukaryota</taxon>
        <taxon>Viridiplantae</taxon>
        <taxon>Streptophyta</taxon>
        <taxon>Embryophyta</taxon>
        <taxon>Tracheophyta</taxon>
        <taxon>Spermatophyta</taxon>
        <taxon>Magnoliopsida</taxon>
        <taxon>Liliopsida</taxon>
        <taxon>Poales</taxon>
        <taxon>Poaceae</taxon>
        <taxon>PACMAD clade</taxon>
        <taxon>Panicoideae</taxon>
        <taxon>Panicodae</taxon>
        <taxon>Paniceae</taxon>
        <taxon>Panicinae</taxon>
        <taxon>Panicum</taxon>
        <taxon>Panicum sect. Panicum</taxon>
    </lineage>
</organism>
<accession>A0A3L6R2A4</accession>
<gene>
    <name evidence="2" type="ORF">C2845_PM08G07180</name>
</gene>
<reference evidence="3" key="1">
    <citation type="journal article" date="2019" name="Nat. Commun.">
        <title>The genome of broomcorn millet.</title>
        <authorList>
            <person name="Zou C."/>
            <person name="Miki D."/>
            <person name="Li D."/>
            <person name="Tang Q."/>
            <person name="Xiao L."/>
            <person name="Rajput S."/>
            <person name="Deng P."/>
            <person name="Jia W."/>
            <person name="Huang R."/>
            <person name="Zhang M."/>
            <person name="Sun Y."/>
            <person name="Hu J."/>
            <person name="Fu X."/>
            <person name="Schnable P.S."/>
            <person name="Li F."/>
            <person name="Zhang H."/>
            <person name="Feng B."/>
            <person name="Zhu X."/>
            <person name="Liu R."/>
            <person name="Schnable J.C."/>
            <person name="Zhu J.-K."/>
            <person name="Zhang H."/>
        </authorList>
    </citation>
    <scope>NUCLEOTIDE SEQUENCE [LARGE SCALE GENOMIC DNA]</scope>
</reference>
<proteinExistence type="predicted"/>
<evidence type="ECO:0000313" key="3">
    <source>
        <dbReference type="Proteomes" id="UP000275267"/>
    </source>
</evidence>
<name>A0A3L6R2A4_PANMI</name>
<comment type="caution">
    <text evidence="2">The sequence shown here is derived from an EMBL/GenBank/DDBJ whole genome shotgun (WGS) entry which is preliminary data.</text>
</comment>
<evidence type="ECO:0000313" key="2">
    <source>
        <dbReference type="EMBL" id="RLM93384.1"/>
    </source>
</evidence>
<protein>
    <submittedName>
        <fullName evidence="2">Uncharacterized protein</fullName>
    </submittedName>
</protein>
<evidence type="ECO:0000256" key="1">
    <source>
        <dbReference type="SAM" id="MobiDB-lite"/>
    </source>
</evidence>
<feature type="region of interest" description="Disordered" evidence="1">
    <location>
        <begin position="394"/>
        <end position="453"/>
    </location>
</feature>
<dbReference type="PANTHER" id="PTHR33087">
    <property type="entry name" value="OS07G0539200 PROTEIN"/>
    <property type="match status" value="1"/>
</dbReference>
<sequence>MTYSCGQPRRPFPCTSPAAAAPAQRDREHRKRPRSPPDVSAWEARTSVPPARRSPTVPAPAPTAEGPREEVQPTARHPRRRRPSSASGDAPVRETSGRTSVPPTALRRRHRSSSASGGEAPAPVRETGSVHRSRGHRPILASRGTPAAAASGLAAIGLGSPAAAPEVSASTPVLAELLWQRPARELCIIDRSTSIANAEAELHRAILITVVGTRPSVFAQEALKAVAEEFALSPATLRIARSAPEDFILLLPDNATADLVLRAGGGIRTPWISLHLKRWSRQAHARSQLRLGNPSSRLGNLHGGHLHGGHPSSRLGNLHGEAAPCPYCCVEAMHPNTSGRVDMARFNLTAWTSVPECIPRNKDLLILELFDHDAPATKLAMVYDVDLDITGIEEPRSPSYMPLGSPRSADGAPNSAAEDGSKSDCQPRTRRQRSRGGRHQRRRGCSGAPVGTARTMTRGQCTCRVTVGADARAVPLVGGSWGAVAPLPEAEAVSGTPAIEAPPLAASGDRVASPAVEATTDAPSLAVSGGRSASPAEELAGVEAPPTFALDHRTPVLAGGSSAHVSGLDVGFASEKMELAFDPSGDQFKSPAPVSSVPVDRHPEVDPLAVPPRLASMAWLPTGNRLAAAAACLGRRPASLFQRRVDWRGGGPASPQTVSQEWALAQSAVADPTPSAQTSTDAGGPFVCGSGAFADQVFAVTGGLSAVPPVMHVGPAQATTAVPATDVGPRLAEVSSSAAQTGGGTVANPLAAQGVPGAGVQTYRQCHASSSTAQTHGGPLRRSARITKNARLSAATATKRAQDNLMRKLEILGE</sequence>
<dbReference type="PANTHER" id="PTHR33087:SF51">
    <property type="entry name" value="CCHC-TYPE DOMAIN-CONTAINING PROTEIN"/>
    <property type="match status" value="1"/>
</dbReference>
<keyword evidence="3" id="KW-1185">Reference proteome</keyword>
<dbReference type="EMBL" id="PQIB02000010">
    <property type="protein sequence ID" value="RLM93384.1"/>
    <property type="molecule type" value="Genomic_DNA"/>
</dbReference>
<feature type="compositionally biased region" description="Basic residues" evidence="1">
    <location>
        <begin position="428"/>
        <end position="444"/>
    </location>
</feature>
<feature type="region of interest" description="Disordered" evidence="1">
    <location>
        <begin position="1"/>
        <end position="144"/>
    </location>
</feature>